<accession>A0AAU6W121</accession>
<evidence type="ECO:0000313" key="1">
    <source>
        <dbReference type="EMBL" id="XAI70284.1"/>
    </source>
</evidence>
<sequence length="74" mass="8426">MKRLVRCCRTNFKGWVRSGGSRAGEFTLLHNVGVLVNWRALWVGAHYSPAHKRLCINFVPCVTVWWAKPGGYLP</sequence>
<reference evidence="1" key="1">
    <citation type="journal article" date="2024" name="J. Gen. Virol.">
        <title>Novel phages of Pseudomonas syringae unveil numerous potential auxiliary metabolic genes.</title>
        <authorList>
            <person name="Feltin C."/>
            <person name="Garneau J.R."/>
            <person name="Morris C.E."/>
            <person name="Berard A."/>
            <person name="Torres-Barcelo C."/>
        </authorList>
    </citation>
    <scope>NUCLEOTIDE SEQUENCE</scope>
</reference>
<organism evidence="1">
    <name type="scientific">Pseudomonas phage Drael01</name>
    <dbReference type="NCBI Taxonomy" id="3138533"/>
    <lineage>
        <taxon>Viruses</taxon>
    </lineage>
</organism>
<name>A0AAU6W121_9VIRU</name>
<proteinExistence type="predicted"/>
<gene>
    <name evidence="1" type="ORF">Drael01_00054</name>
</gene>
<protein>
    <recommendedName>
        <fullName evidence="2">DNA ligase</fullName>
    </recommendedName>
</protein>
<evidence type="ECO:0008006" key="2">
    <source>
        <dbReference type="Google" id="ProtNLM"/>
    </source>
</evidence>
<dbReference type="EMBL" id="PP179320">
    <property type="protein sequence ID" value="XAI70284.1"/>
    <property type="molecule type" value="Genomic_DNA"/>
</dbReference>